<dbReference type="AlphaFoldDB" id="L0JYK6"/>
<feature type="transmembrane region" description="Helical" evidence="1">
    <location>
        <begin position="75"/>
        <end position="95"/>
    </location>
</feature>
<reference evidence="2 3" key="1">
    <citation type="submission" date="2012-11" db="EMBL/GenBank/DDBJ databases">
        <title>FINISHED of Natronococcus occultus SP4, DSM 3396.</title>
        <authorList>
            <consortium name="DOE Joint Genome Institute"/>
            <person name="Eisen J."/>
            <person name="Huntemann M."/>
            <person name="Wei C.-L."/>
            <person name="Han J."/>
            <person name="Detter J.C."/>
            <person name="Han C."/>
            <person name="Tapia R."/>
            <person name="Chen A."/>
            <person name="Kyrpides N."/>
            <person name="Mavromatis K."/>
            <person name="Markowitz V."/>
            <person name="Szeto E."/>
            <person name="Ivanova N."/>
            <person name="Mikhailova N."/>
            <person name="Ovchinnikova G."/>
            <person name="Pagani I."/>
            <person name="Pati A."/>
            <person name="Goodwin L."/>
            <person name="Nordberg H.P."/>
            <person name="Cantor M.N."/>
            <person name="Hua S.X."/>
            <person name="Woyke T."/>
            <person name="Eisen J."/>
            <person name="Klenk H.-P."/>
            <person name="Klenk H.-P."/>
        </authorList>
    </citation>
    <scope>NUCLEOTIDE SEQUENCE [LARGE SCALE GENOMIC DNA]</scope>
    <source>
        <strain evidence="2 3">SP4</strain>
    </source>
</reference>
<evidence type="ECO:0000256" key="1">
    <source>
        <dbReference type="SAM" id="Phobius"/>
    </source>
</evidence>
<feature type="transmembrane region" description="Helical" evidence="1">
    <location>
        <begin position="38"/>
        <end position="63"/>
    </location>
</feature>
<evidence type="ECO:0000313" key="3">
    <source>
        <dbReference type="Proteomes" id="UP000010878"/>
    </source>
</evidence>
<keyword evidence="1" id="KW-1133">Transmembrane helix</keyword>
<keyword evidence="1" id="KW-0812">Transmembrane</keyword>
<dbReference type="eggNOG" id="arCOG13460">
    <property type="taxonomic scope" value="Archaea"/>
</dbReference>
<evidence type="ECO:0000313" key="2">
    <source>
        <dbReference type="EMBL" id="AGB38137.1"/>
    </source>
</evidence>
<dbReference type="GeneID" id="14404045"/>
<dbReference type="Proteomes" id="UP000010878">
    <property type="component" value="Chromosome"/>
</dbReference>
<dbReference type="OrthoDB" id="163895at2157"/>
<sequence>MVLDRWYPERAPTWADVFVVGLALVVPSRHLIRTDPILWRWVAIGFLLGLGSLGPLANSAIGLQAGSWFRKIGGAGRIATTALAALVVAVTMYQFDILTAVVASFGVGVIASVLVYATMYVARAGEIDGWY</sequence>
<feature type="transmembrane region" description="Helical" evidence="1">
    <location>
        <begin position="12"/>
        <end position="32"/>
    </location>
</feature>
<keyword evidence="3" id="KW-1185">Reference proteome</keyword>
<dbReference type="HOGENOM" id="CLU_1792092_0_0_2"/>
<name>L0JYK6_9EURY</name>
<organism evidence="2 3">
    <name type="scientific">Natronococcus occultus SP4</name>
    <dbReference type="NCBI Taxonomy" id="694430"/>
    <lineage>
        <taxon>Archaea</taxon>
        <taxon>Methanobacteriati</taxon>
        <taxon>Methanobacteriota</taxon>
        <taxon>Stenosarchaea group</taxon>
        <taxon>Halobacteria</taxon>
        <taxon>Halobacteriales</taxon>
        <taxon>Natrialbaceae</taxon>
        <taxon>Natronococcus</taxon>
    </lineage>
</organism>
<dbReference type="KEGG" id="nou:Natoc_2361"/>
<gene>
    <name evidence="2" type="ORF">Natoc_2361</name>
</gene>
<proteinExistence type="predicted"/>
<accession>L0JYK6</accession>
<protein>
    <submittedName>
        <fullName evidence="2">Uncharacterized protein</fullName>
    </submittedName>
</protein>
<dbReference type="RefSeq" id="WP_015321579.1">
    <property type="nucleotide sequence ID" value="NC_019974.1"/>
</dbReference>
<dbReference type="EMBL" id="CP003929">
    <property type="protein sequence ID" value="AGB38137.1"/>
    <property type="molecule type" value="Genomic_DNA"/>
</dbReference>
<keyword evidence="1" id="KW-0472">Membrane</keyword>
<feature type="transmembrane region" description="Helical" evidence="1">
    <location>
        <begin position="101"/>
        <end position="122"/>
    </location>
</feature>